<dbReference type="PANTHER" id="PTHR43877">
    <property type="entry name" value="AMINOALKYLPHOSPHONATE N-ACETYLTRANSFERASE-RELATED-RELATED"/>
    <property type="match status" value="1"/>
</dbReference>
<keyword evidence="1 5" id="KW-0808">Transferase</keyword>
<evidence type="ECO:0000313" key="5">
    <source>
        <dbReference type="EMBL" id="SET98116.1"/>
    </source>
</evidence>
<reference evidence="6" key="1">
    <citation type="submission" date="2016-10" db="EMBL/GenBank/DDBJ databases">
        <authorList>
            <person name="Varghese N."/>
            <person name="Submissions S."/>
        </authorList>
    </citation>
    <scope>NUCLEOTIDE SEQUENCE [LARGE SCALE GENOMIC DNA]</scope>
    <source>
        <strain evidence="6">DSM 16858</strain>
    </source>
</reference>
<evidence type="ECO:0000259" key="4">
    <source>
        <dbReference type="PROSITE" id="PS51186"/>
    </source>
</evidence>
<evidence type="ECO:0000256" key="2">
    <source>
        <dbReference type="ARBA" id="ARBA00023315"/>
    </source>
</evidence>
<dbReference type="RefSeq" id="WP_093520306.1">
    <property type="nucleotide sequence ID" value="NZ_FOIJ01000006.1"/>
</dbReference>
<dbReference type="InterPro" id="IPR050832">
    <property type="entry name" value="Bact_Acetyltransf"/>
</dbReference>
<feature type="region of interest" description="Disordered" evidence="3">
    <location>
        <begin position="1"/>
        <end position="20"/>
    </location>
</feature>
<dbReference type="InterPro" id="IPR000182">
    <property type="entry name" value="GNAT_dom"/>
</dbReference>
<evidence type="ECO:0000256" key="3">
    <source>
        <dbReference type="SAM" id="MobiDB-lite"/>
    </source>
</evidence>
<evidence type="ECO:0000313" key="6">
    <source>
        <dbReference type="Proteomes" id="UP000199181"/>
    </source>
</evidence>
<name>A0A1I0IM15_9BACT</name>
<keyword evidence="2" id="KW-0012">Acyltransferase</keyword>
<sequence>MRRSPGRRGGPKGTSLPPLHVEACATPDPALLLELQLRAIRHHGGEAYGPSELSAWCDAAREDAEAGLLRGFQTYVAHRGGHLVGYGCFSGEDGLIGALYVEGDQMGQGVGTALLAALEAAALAQRMRTLYVHASLNAVPFYLRRGFTALVSNAYELPSGLQLAMVRMVKDLGG</sequence>
<dbReference type="Gene3D" id="3.40.630.30">
    <property type="match status" value="1"/>
</dbReference>
<dbReference type="InterPro" id="IPR016181">
    <property type="entry name" value="Acyl_CoA_acyltransferase"/>
</dbReference>
<dbReference type="Proteomes" id="UP000199181">
    <property type="component" value="Unassembled WGS sequence"/>
</dbReference>
<dbReference type="EMBL" id="FOIJ01000006">
    <property type="protein sequence ID" value="SET98116.1"/>
    <property type="molecule type" value="Genomic_DNA"/>
</dbReference>
<keyword evidence="6" id="KW-1185">Reference proteome</keyword>
<accession>A0A1I0IM15</accession>
<dbReference type="GO" id="GO:0016747">
    <property type="term" value="F:acyltransferase activity, transferring groups other than amino-acyl groups"/>
    <property type="evidence" value="ECO:0007669"/>
    <property type="project" value="InterPro"/>
</dbReference>
<organism evidence="5 6">
    <name type="scientific">Stigmatella erecta</name>
    <dbReference type="NCBI Taxonomy" id="83460"/>
    <lineage>
        <taxon>Bacteria</taxon>
        <taxon>Pseudomonadati</taxon>
        <taxon>Myxococcota</taxon>
        <taxon>Myxococcia</taxon>
        <taxon>Myxococcales</taxon>
        <taxon>Cystobacterineae</taxon>
        <taxon>Archangiaceae</taxon>
        <taxon>Stigmatella</taxon>
    </lineage>
</organism>
<dbReference type="SUPFAM" id="SSF55729">
    <property type="entry name" value="Acyl-CoA N-acyltransferases (Nat)"/>
    <property type="match status" value="1"/>
</dbReference>
<evidence type="ECO:0000256" key="1">
    <source>
        <dbReference type="ARBA" id="ARBA00022679"/>
    </source>
</evidence>
<gene>
    <name evidence="5" type="ORF">SAMN05443639_106151</name>
</gene>
<dbReference type="AlphaFoldDB" id="A0A1I0IM15"/>
<feature type="domain" description="N-acetyltransferase" evidence="4">
    <location>
        <begin position="19"/>
        <end position="173"/>
    </location>
</feature>
<protein>
    <submittedName>
        <fullName evidence="5">Putative acetyltransferase</fullName>
    </submittedName>
</protein>
<proteinExistence type="predicted"/>
<feature type="compositionally biased region" description="Basic residues" evidence="3">
    <location>
        <begin position="1"/>
        <end position="10"/>
    </location>
</feature>
<dbReference type="PROSITE" id="PS51186">
    <property type="entry name" value="GNAT"/>
    <property type="match status" value="1"/>
</dbReference>
<dbReference type="Pfam" id="PF13673">
    <property type="entry name" value="Acetyltransf_10"/>
    <property type="match status" value="1"/>
</dbReference>